<evidence type="ECO:0000313" key="13">
    <source>
        <dbReference type="Proteomes" id="UP000326062"/>
    </source>
</evidence>
<name>A0A5N3XKY4_MUNRE</name>
<dbReference type="PROSITE" id="PS00018">
    <property type="entry name" value="EF_HAND_1"/>
    <property type="match status" value="1"/>
</dbReference>
<dbReference type="SUPFAM" id="SSF47473">
    <property type="entry name" value="EF-hand"/>
    <property type="match status" value="1"/>
</dbReference>
<protein>
    <recommendedName>
        <fullName evidence="11">EF-hand domain-containing protein</fullName>
    </recommendedName>
</protein>
<dbReference type="Pfam" id="PF13499">
    <property type="entry name" value="EF-hand_7"/>
    <property type="match status" value="1"/>
</dbReference>
<dbReference type="InterPro" id="IPR002048">
    <property type="entry name" value="EF_hand_dom"/>
</dbReference>
<feature type="region of interest" description="Disordered" evidence="10">
    <location>
        <begin position="267"/>
        <end position="290"/>
    </location>
</feature>
<keyword evidence="8" id="KW-0206">Cytoskeleton</keyword>
<feature type="region of interest" description="Disordered" evidence="10">
    <location>
        <begin position="123"/>
        <end position="150"/>
    </location>
</feature>
<dbReference type="CDD" id="cd00051">
    <property type="entry name" value="EFh"/>
    <property type="match status" value="1"/>
</dbReference>
<organism evidence="12 13">
    <name type="scientific">Muntiacus reevesi</name>
    <name type="common">Reeves' muntjac</name>
    <name type="synonym">Cervus reevesi</name>
    <dbReference type="NCBI Taxonomy" id="9886"/>
    <lineage>
        <taxon>Eukaryota</taxon>
        <taxon>Metazoa</taxon>
        <taxon>Chordata</taxon>
        <taxon>Craniata</taxon>
        <taxon>Vertebrata</taxon>
        <taxon>Euteleostomi</taxon>
        <taxon>Mammalia</taxon>
        <taxon>Eutheria</taxon>
        <taxon>Laurasiatheria</taxon>
        <taxon>Artiodactyla</taxon>
        <taxon>Ruminantia</taxon>
        <taxon>Pecora</taxon>
        <taxon>Cervidae</taxon>
        <taxon>Muntiacinae</taxon>
        <taxon>Muntiacus</taxon>
    </lineage>
</organism>
<dbReference type="InterPro" id="IPR057428">
    <property type="entry name" value="EFHB_EF-hand_C"/>
</dbReference>
<dbReference type="SMART" id="SM00054">
    <property type="entry name" value="EFh"/>
    <property type="match status" value="2"/>
</dbReference>
<evidence type="ECO:0000256" key="3">
    <source>
        <dbReference type="ARBA" id="ARBA00022723"/>
    </source>
</evidence>
<evidence type="ECO:0000256" key="9">
    <source>
        <dbReference type="ARBA" id="ARBA00023273"/>
    </source>
</evidence>
<proteinExistence type="predicted"/>
<sequence length="856" mass="95521">MCSFLRVPSRKGLGPSKRLGAPLQPGTAYPSEMSALGPGMAVSGRKSPLSMEVELAPEGKNDLEERRVITGTTSPTELGLRVGLGKDFPCSKTYEERMASPEIRSPSSKGLELRLKRQNISRTFTDGSNLGDNRISASQETKPPLGALPGRVGLEKERFLAGYCPGRVTQPPLGRVCGSPQASGGRRCPVNGDPEGFGASVGKLPALGMEGRGELGGEPTCVVMKPSAETEPPVEVDMGLTRPGELAETEPPEPQMGLVIEPSECQLDQQPEEQREAENAEPGLEPPDRIRPIYSGKFFDRMPCWPSLMTPPEAKKFFNFRYPHAGAERVFYGRANDPQIAPSLTHGIRSKTSIPAKVLINPQPITTFQQKMKDKKESVYFSNRRAPLGKSHDQTPGLPKGLDLLNTTFGTAIVREMSARDMVNPPKPYKEVFEAAQAGHDLYIVSHNDYFVGEAKNRKYNPSNFHRFNLYGIPTPHFNDGRNMKKTLHWLHELQMKRGAKIVSKRVDDFKEKFQHRLGRVLDPIAETMNVPPDHTFGACLRPEDYGVGDLIHRRLPGEYLRGKDRQRALVAAVRHHLKKVNYQNFDTLLAAFRHYDKKGDGVIDKAELQEACDQASLHLDEKLLDQLFEYCDVDNDGLINYLEFANFLTWKDKTPLKEYEERVLIKGRKPDCANPDEANVEESEPALLLKPEDIVLKEPGSSEKTLRTLLRPSDKVSNHYKTTSSEISAVVGAVPSTCYPTYGVPTVRSDIPAPQIRRVSDRTSYGEEGNAYSLLHPTIFAQKGVFERDFFKTRSKQEISEILCNIGVKLSEDEFENVWNLASKKHHRGEVCVETIRNVLDELKHADRTKCKTAT</sequence>
<dbReference type="Gene3D" id="1.10.238.10">
    <property type="entry name" value="EF-hand"/>
    <property type="match status" value="1"/>
</dbReference>
<dbReference type="PROSITE" id="PS50222">
    <property type="entry name" value="EF_HAND_2"/>
    <property type="match status" value="2"/>
</dbReference>
<evidence type="ECO:0000256" key="6">
    <source>
        <dbReference type="ARBA" id="ARBA00022846"/>
    </source>
</evidence>
<keyword evidence="4" id="KW-0677">Repeat</keyword>
<keyword evidence="5" id="KW-0106">Calcium</keyword>
<evidence type="ECO:0000256" key="1">
    <source>
        <dbReference type="ARBA" id="ARBA00004611"/>
    </source>
</evidence>
<dbReference type="PANTHER" id="PTHR12086">
    <property type="entry name" value="EF-HAND DOMAIN C-TERMINAL CONTAINING PROTEIN"/>
    <property type="match status" value="1"/>
</dbReference>
<evidence type="ECO:0000256" key="2">
    <source>
        <dbReference type="ARBA" id="ARBA00022490"/>
    </source>
</evidence>
<comment type="subcellular location">
    <subcellularLocation>
        <location evidence="1">Cytoplasm</location>
        <location evidence="1">Cytoskeleton</location>
        <location evidence="1">Flagellum axoneme</location>
    </subcellularLocation>
</comment>
<dbReference type="Pfam" id="PF25325">
    <property type="entry name" value="EF-hand_EFHB_C"/>
    <property type="match status" value="1"/>
</dbReference>
<keyword evidence="9" id="KW-0966">Cell projection</keyword>
<dbReference type="GO" id="GO:0005879">
    <property type="term" value="C:axonemal microtubule"/>
    <property type="evidence" value="ECO:0007669"/>
    <property type="project" value="UniProtKB-ARBA"/>
</dbReference>
<evidence type="ECO:0000256" key="10">
    <source>
        <dbReference type="SAM" id="MobiDB-lite"/>
    </source>
</evidence>
<feature type="region of interest" description="Disordered" evidence="10">
    <location>
        <begin position="1"/>
        <end position="47"/>
    </location>
</feature>
<dbReference type="AlphaFoldDB" id="A0A5N3XKY4"/>
<dbReference type="PANTHER" id="PTHR12086:SF12">
    <property type="entry name" value="EF-HAND DOMAIN-CONTAINING FAMILY MEMBER B"/>
    <property type="match status" value="1"/>
</dbReference>
<feature type="compositionally biased region" description="Polar residues" evidence="10">
    <location>
        <begin position="123"/>
        <end position="141"/>
    </location>
</feature>
<keyword evidence="13" id="KW-1185">Reference proteome</keyword>
<evidence type="ECO:0000313" key="12">
    <source>
        <dbReference type="EMBL" id="KAB0373965.1"/>
    </source>
</evidence>
<keyword evidence="3" id="KW-0479">Metal-binding</keyword>
<comment type="caution">
    <text evidence="12">The sequence shown here is derived from an EMBL/GenBank/DDBJ whole genome shotgun (WGS) entry which is preliminary data.</text>
</comment>
<dbReference type="InterPro" id="IPR011992">
    <property type="entry name" value="EF-hand-dom_pair"/>
</dbReference>
<evidence type="ECO:0000256" key="8">
    <source>
        <dbReference type="ARBA" id="ARBA00023212"/>
    </source>
</evidence>
<dbReference type="InterPro" id="IPR040193">
    <property type="entry name" value="EFHC1/EFHC2/EFHB"/>
</dbReference>
<keyword evidence="2" id="KW-0963">Cytoplasm</keyword>
<feature type="domain" description="EF-hand" evidence="11">
    <location>
        <begin position="620"/>
        <end position="655"/>
    </location>
</feature>
<keyword evidence="7" id="KW-0969">Cilium</keyword>
<accession>A0A5N3XKY4</accession>
<evidence type="ECO:0000256" key="7">
    <source>
        <dbReference type="ARBA" id="ARBA00023069"/>
    </source>
</evidence>
<keyword evidence="6" id="KW-0282">Flagellum</keyword>
<reference evidence="12 13" key="1">
    <citation type="submission" date="2019-06" db="EMBL/GenBank/DDBJ databases">
        <title>Discovery of a novel chromosome fission-fusion reversal in muntjac.</title>
        <authorList>
            <person name="Mudd A.B."/>
            <person name="Bredeson J.V."/>
            <person name="Baum R."/>
            <person name="Hockemeyer D."/>
            <person name="Rokhsar D.S."/>
        </authorList>
    </citation>
    <scope>NUCLEOTIDE SEQUENCE [LARGE SCALE GENOMIC DNA]</scope>
    <source>
        <strain evidence="12">UCam_UCB_Mr</strain>
        <tissue evidence="12">Fibroblast cell line</tissue>
    </source>
</reference>
<dbReference type="EMBL" id="VCEB01000008">
    <property type="protein sequence ID" value="KAB0373965.1"/>
    <property type="molecule type" value="Genomic_DNA"/>
</dbReference>
<dbReference type="GO" id="GO:0005509">
    <property type="term" value="F:calcium ion binding"/>
    <property type="evidence" value="ECO:0007669"/>
    <property type="project" value="InterPro"/>
</dbReference>
<dbReference type="Proteomes" id="UP000326062">
    <property type="component" value="Chromosome 7"/>
</dbReference>
<dbReference type="InterPro" id="IPR018247">
    <property type="entry name" value="EF_Hand_1_Ca_BS"/>
</dbReference>
<evidence type="ECO:0000259" key="11">
    <source>
        <dbReference type="PROSITE" id="PS50222"/>
    </source>
</evidence>
<evidence type="ECO:0000256" key="5">
    <source>
        <dbReference type="ARBA" id="ARBA00022837"/>
    </source>
</evidence>
<evidence type="ECO:0000256" key="4">
    <source>
        <dbReference type="ARBA" id="ARBA00022737"/>
    </source>
</evidence>
<gene>
    <name evidence="12" type="ORF">FD755_014221</name>
</gene>
<feature type="domain" description="EF-hand" evidence="11">
    <location>
        <begin position="584"/>
        <end position="619"/>
    </location>
</feature>